<comment type="caution">
    <text evidence="2">The sequence shown here is derived from an EMBL/GenBank/DDBJ whole genome shotgun (WGS) entry which is preliminary data.</text>
</comment>
<proteinExistence type="predicted"/>
<organism evidence="2 3">
    <name type="scientific">Litoreibacter roseus</name>
    <dbReference type="NCBI Taxonomy" id="2601869"/>
    <lineage>
        <taxon>Bacteria</taxon>
        <taxon>Pseudomonadati</taxon>
        <taxon>Pseudomonadota</taxon>
        <taxon>Alphaproteobacteria</taxon>
        <taxon>Rhodobacterales</taxon>
        <taxon>Roseobacteraceae</taxon>
        <taxon>Litoreibacter</taxon>
    </lineage>
</organism>
<dbReference type="RefSeq" id="WP_159808097.1">
    <property type="nucleotide sequence ID" value="NZ_BLJE01000003.1"/>
</dbReference>
<sequence>MTPTKLLCAAALVLAPSFATAQDATVMEIVTFQAQESADAASVTAALDPIAAKMGQYDTLVARSVAEGPDGTWTMVNYWTDRDAMNRINEEALTWPEFGALPGVANLETLQMQQLDIASSVGLDGE</sequence>
<dbReference type="Proteomes" id="UP000436822">
    <property type="component" value="Unassembled WGS sequence"/>
</dbReference>
<evidence type="ECO:0000313" key="2">
    <source>
        <dbReference type="EMBL" id="GFE65711.1"/>
    </source>
</evidence>
<reference evidence="2 3" key="1">
    <citation type="submission" date="2019-12" db="EMBL/GenBank/DDBJ databases">
        <title>Litoreibacter badius sp. nov., a novel bacteriochlorophyll a-containing bacterium in the genus Litoreibacter.</title>
        <authorList>
            <person name="Kanamuro M."/>
            <person name="Takabe Y."/>
            <person name="Mori K."/>
            <person name="Takaichi S."/>
            <person name="Hanada S."/>
        </authorList>
    </citation>
    <scope>NUCLEOTIDE SEQUENCE [LARGE SCALE GENOMIC DNA]</scope>
    <source>
        <strain evidence="2 3">K6</strain>
    </source>
</reference>
<name>A0A6N6JHA7_9RHOB</name>
<accession>A0A6N6JHA7</accession>
<keyword evidence="3" id="KW-1185">Reference proteome</keyword>
<evidence type="ECO:0000313" key="3">
    <source>
        <dbReference type="Proteomes" id="UP000436822"/>
    </source>
</evidence>
<dbReference type="EMBL" id="BLJE01000003">
    <property type="protein sequence ID" value="GFE65711.1"/>
    <property type="molecule type" value="Genomic_DNA"/>
</dbReference>
<keyword evidence="1" id="KW-0732">Signal</keyword>
<protein>
    <recommendedName>
        <fullName evidence="4">Antibiotic biosynthesis monooxygenase</fullName>
    </recommendedName>
</protein>
<feature type="signal peptide" evidence="1">
    <location>
        <begin position="1"/>
        <end position="21"/>
    </location>
</feature>
<dbReference type="AlphaFoldDB" id="A0A6N6JHA7"/>
<gene>
    <name evidence="2" type="ORF">KIN_27850</name>
</gene>
<feature type="chain" id="PRO_5026979911" description="Antibiotic biosynthesis monooxygenase" evidence="1">
    <location>
        <begin position="22"/>
        <end position="126"/>
    </location>
</feature>
<evidence type="ECO:0000256" key="1">
    <source>
        <dbReference type="SAM" id="SignalP"/>
    </source>
</evidence>
<dbReference type="OrthoDB" id="7859710at2"/>
<evidence type="ECO:0008006" key="4">
    <source>
        <dbReference type="Google" id="ProtNLM"/>
    </source>
</evidence>